<accession>A0ABD0PW85</accession>
<proteinExistence type="predicted"/>
<evidence type="ECO:0000313" key="3">
    <source>
        <dbReference type="Proteomes" id="UP001529510"/>
    </source>
</evidence>
<feature type="compositionally biased region" description="Basic and acidic residues" evidence="1">
    <location>
        <begin position="8"/>
        <end position="19"/>
    </location>
</feature>
<sequence length="52" mass="5438">APTANTETAEHAAVMERPLDSVGGAPGIGEVTVEDDDEEPSGDSDSNFHKQR</sequence>
<evidence type="ECO:0000256" key="1">
    <source>
        <dbReference type="SAM" id="MobiDB-lite"/>
    </source>
</evidence>
<name>A0ABD0PW85_CIRMR</name>
<feature type="region of interest" description="Disordered" evidence="1">
    <location>
        <begin position="1"/>
        <end position="52"/>
    </location>
</feature>
<feature type="non-terminal residue" evidence="2">
    <location>
        <position position="1"/>
    </location>
</feature>
<keyword evidence="3" id="KW-1185">Reference proteome</keyword>
<feature type="non-terminal residue" evidence="2">
    <location>
        <position position="52"/>
    </location>
</feature>
<dbReference type="Proteomes" id="UP001529510">
    <property type="component" value="Unassembled WGS sequence"/>
</dbReference>
<dbReference type="AlphaFoldDB" id="A0ABD0PW85"/>
<comment type="caution">
    <text evidence="2">The sequence shown here is derived from an EMBL/GenBank/DDBJ whole genome shotgun (WGS) entry which is preliminary data.</text>
</comment>
<evidence type="ECO:0000313" key="2">
    <source>
        <dbReference type="EMBL" id="KAL0177693.1"/>
    </source>
</evidence>
<gene>
    <name evidence="2" type="ORF">M9458_026587</name>
</gene>
<reference evidence="2 3" key="1">
    <citation type="submission" date="2024-05" db="EMBL/GenBank/DDBJ databases">
        <title>Genome sequencing and assembly of Indian major carp, Cirrhinus mrigala (Hamilton, 1822).</title>
        <authorList>
            <person name="Mohindra V."/>
            <person name="Chowdhury L.M."/>
            <person name="Lal K."/>
            <person name="Jena J.K."/>
        </authorList>
    </citation>
    <scope>NUCLEOTIDE SEQUENCE [LARGE SCALE GENOMIC DNA]</scope>
    <source>
        <strain evidence="2">CM1030</strain>
        <tissue evidence="2">Blood</tissue>
    </source>
</reference>
<protein>
    <submittedName>
        <fullName evidence="2">Uncharacterized protein</fullName>
    </submittedName>
</protein>
<dbReference type="EMBL" id="JAMKFB020000013">
    <property type="protein sequence ID" value="KAL0177693.1"/>
    <property type="molecule type" value="Genomic_DNA"/>
</dbReference>
<organism evidence="2 3">
    <name type="scientific">Cirrhinus mrigala</name>
    <name type="common">Mrigala</name>
    <dbReference type="NCBI Taxonomy" id="683832"/>
    <lineage>
        <taxon>Eukaryota</taxon>
        <taxon>Metazoa</taxon>
        <taxon>Chordata</taxon>
        <taxon>Craniata</taxon>
        <taxon>Vertebrata</taxon>
        <taxon>Euteleostomi</taxon>
        <taxon>Actinopterygii</taxon>
        <taxon>Neopterygii</taxon>
        <taxon>Teleostei</taxon>
        <taxon>Ostariophysi</taxon>
        <taxon>Cypriniformes</taxon>
        <taxon>Cyprinidae</taxon>
        <taxon>Labeoninae</taxon>
        <taxon>Labeonini</taxon>
        <taxon>Cirrhinus</taxon>
    </lineage>
</organism>
<feature type="compositionally biased region" description="Acidic residues" evidence="1">
    <location>
        <begin position="32"/>
        <end position="42"/>
    </location>
</feature>